<evidence type="ECO:0000313" key="9">
    <source>
        <dbReference type="Proteomes" id="UP000198762"/>
    </source>
</evidence>
<dbReference type="EMBL" id="FOHZ01000001">
    <property type="protein sequence ID" value="SES65666.1"/>
    <property type="molecule type" value="Genomic_DNA"/>
</dbReference>
<dbReference type="PANTHER" id="PTHR45138">
    <property type="entry name" value="REGULATORY COMPONENTS OF SENSORY TRANSDUCTION SYSTEM"/>
    <property type="match status" value="1"/>
</dbReference>
<dbReference type="Pfam" id="PF00990">
    <property type="entry name" value="GGDEF"/>
    <property type="match status" value="1"/>
</dbReference>
<dbReference type="Pfam" id="PF07696">
    <property type="entry name" value="7TMR-DISMED2"/>
    <property type="match status" value="1"/>
</dbReference>
<evidence type="ECO:0000313" key="8">
    <source>
        <dbReference type="EMBL" id="SES65666.1"/>
    </source>
</evidence>
<feature type="transmembrane region" description="Helical" evidence="6">
    <location>
        <begin position="382"/>
        <end position="401"/>
    </location>
</feature>
<keyword evidence="6" id="KW-1133">Transmembrane helix</keyword>
<feature type="coiled-coil region" evidence="4">
    <location>
        <begin position="442"/>
        <end position="476"/>
    </location>
</feature>
<dbReference type="InterPro" id="IPR043128">
    <property type="entry name" value="Rev_trsase/Diguanyl_cyclase"/>
</dbReference>
<evidence type="ECO:0000256" key="4">
    <source>
        <dbReference type="SAM" id="Coils"/>
    </source>
</evidence>
<evidence type="ECO:0000256" key="2">
    <source>
        <dbReference type="ARBA" id="ARBA00012528"/>
    </source>
</evidence>
<reference evidence="9" key="1">
    <citation type="submission" date="2016-10" db="EMBL/GenBank/DDBJ databases">
        <authorList>
            <person name="Varghese N."/>
            <person name="Submissions S."/>
        </authorList>
    </citation>
    <scope>NUCLEOTIDE SEQUENCE [LARGE SCALE GENOMIC DNA]</scope>
    <source>
        <strain evidence="9">CGMCC 1.6489</strain>
    </source>
</reference>
<dbReference type="EC" id="2.7.7.65" evidence="2"/>
<keyword evidence="6" id="KW-0472">Membrane</keyword>
<dbReference type="InterPro" id="IPR029787">
    <property type="entry name" value="Nucleotide_cyclase"/>
</dbReference>
<accession>A0A1H9Y9N9</accession>
<dbReference type="NCBIfam" id="TIGR00254">
    <property type="entry name" value="GGDEF"/>
    <property type="match status" value="1"/>
</dbReference>
<feature type="transmembrane region" description="Helical" evidence="6">
    <location>
        <begin position="231"/>
        <end position="250"/>
    </location>
</feature>
<dbReference type="InterPro" id="IPR000160">
    <property type="entry name" value="GGDEF_dom"/>
</dbReference>
<keyword evidence="4" id="KW-0175">Coiled coil</keyword>
<dbReference type="OrthoDB" id="5289013at2"/>
<dbReference type="CDD" id="cd01949">
    <property type="entry name" value="GGDEF"/>
    <property type="match status" value="1"/>
</dbReference>
<dbReference type="GO" id="GO:0052621">
    <property type="term" value="F:diguanylate cyclase activity"/>
    <property type="evidence" value="ECO:0007669"/>
    <property type="project" value="UniProtKB-EC"/>
</dbReference>
<evidence type="ECO:0000259" key="7">
    <source>
        <dbReference type="PROSITE" id="PS50887"/>
    </source>
</evidence>
<dbReference type="InterPro" id="IPR050469">
    <property type="entry name" value="Diguanylate_Cyclase"/>
</dbReference>
<dbReference type="Gene3D" id="3.30.70.270">
    <property type="match status" value="1"/>
</dbReference>
<dbReference type="InterPro" id="IPR011622">
    <property type="entry name" value="7TMR_DISM_rcpt_extracell_dom2"/>
</dbReference>
<evidence type="ECO:0000256" key="6">
    <source>
        <dbReference type="SAM" id="Phobius"/>
    </source>
</evidence>
<dbReference type="SMART" id="SM00267">
    <property type="entry name" value="GGDEF"/>
    <property type="match status" value="1"/>
</dbReference>
<evidence type="ECO:0000256" key="5">
    <source>
        <dbReference type="SAM" id="MobiDB-lite"/>
    </source>
</evidence>
<name>A0A1H9Y9N9_9GAMM</name>
<dbReference type="Proteomes" id="UP000198762">
    <property type="component" value="Unassembled WGS sequence"/>
</dbReference>
<keyword evidence="9" id="KW-1185">Reference proteome</keyword>
<keyword evidence="6" id="KW-0812">Transmembrane</keyword>
<dbReference type="Pfam" id="PF07695">
    <property type="entry name" value="7TMR-DISM_7TM"/>
    <property type="match status" value="1"/>
</dbReference>
<feature type="transmembrane region" description="Helical" evidence="6">
    <location>
        <begin position="294"/>
        <end position="315"/>
    </location>
</feature>
<dbReference type="AlphaFoldDB" id="A0A1H9Y9N9"/>
<protein>
    <recommendedName>
        <fullName evidence="2">diguanylate cyclase</fullName>
        <ecNumber evidence="2">2.7.7.65</ecNumber>
    </recommendedName>
</protein>
<proteinExistence type="predicted"/>
<evidence type="ECO:0000256" key="3">
    <source>
        <dbReference type="ARBA" id="ARBA00034247"/>
    </source>
</evidence>
<dbReference type="STRING" id="430453.SAMN04487962_10144"/>
<dbReference type="PROSITE" id="PS50887">
    <property type="entry name" value="GGDEF"/>
    <property type="match status" value="1"/>
</dbReference>
<dbReference type="FunFam" id="3.30.70.270:FF:000001">
    <property type="entry name" value="Diguanylate cyclase domain protein"/>
    <property type="match status" value="1"/>
</dbReference>
<comment type="catalytic activity">
    <reaction evidence="3">
        <text>2 GTP = 3',3'-c-di-GMP + 2 diphosphate</text>
        <dbReference type="Rhea" id="RHEA:24898"/>
        <dbReference type="ChEBI" id="CHEBI:33019"/>
        <dbReference type="ChEBI" id="CHEBI:37565"/>
        <dbReference type="ChEBI" id="CHEBI:58805"/>
        <dbReference type="EC" id="2.7.7.65"/>
    </reaction>
</comment>
<dbReference type="PANTHER" id="PTHR45138:SF9">
    <property type="entry name" value="DIGUANYLATE CYCLASE DGCM-RELATED"/>
    <property type="match status" value="1"/>
</dbReference>
<feature type="domain" description="GGDEF" evidence="7">
    <location>
        <begin position="511"/>
        <end position="645"/>
    </location>
</feature>
<dbReference type="Gene3D" id="2.60.40.2380">
    <property type="match status" value="1"/>
</dbReference>
<evidence type="ECO:0000256" key="1">
    <source>
        <dbReference type="ARBA" id="ARBA00001946"/>
    </source>
</evidence>
<gene>
    <name evidence="8" type="ORF">SAMN04487962_10144</name>
</gene>
<feature type="transmembrane region" description="Helical" evidence="6">
    <location>
        <begin position="413"/>
        <end position="431"/>
    </location>
</feature>
<feature type="transmembrane region" description="Helical" evidence="6">
    <location>
        <begin position="353"/>
        <end position="370"/>
    </location>
</feature>
<organism evidence="8 9">
    <name type="scientific">Marinobacter segnicrescens</name>
    <dbReference type="NCBI Taxonomy" id="430453"/>
    <lineage>
        <taxon>Bacteria</taxon>
        <taxon>Pseudomonadati</taxon>
        <taxon>Pseudomonadota</taxon>
        <taxon>Gammaproteobacteria</taxon>
        <taxon>Pseudomonadales</taxon>
        <taxon>Marinobacteraceae</taxon>
        <taxon>Marinobacter</taxon>
    </lineage>
</organism>
<dbReference type="InterPro" id="IPR011623">
    <property type="entry name" value="7TMR_DISM_rcpt_extracell_dom1"/>
</dbReference>
<sequence length="659" mass="74215">MSSPNWPISGYTLDQRPSAHPRQPDLTGNLPPWPGLREHQTNLIHKVFIMSLLSKLIPVCILLLLVPAASHGTSGNPPIEASYYLLEDPGQDLTIQQVRQRPVADWQPLVNLAPNFSFSNSRYWIKLELTNKGEEPRQLVLDLEQPLQDYIDAWYISSAGDVLDYWQTGDRRPAEARPLAYRGFAFPLQIPGHDARTLYLGLDTHDGLYDSLPLSLTSYLEFHNKRQIENLWFGFCYGAIVVLLLYNLIIGLVTRSGNFLSYSLYLAMFLLWNLPFRGYASYFSLPGGTWWNNAAVGVFSVCLFLTLNAFTLRFLQLTHNAPWLRKGLLLACGLMLYPLWLAIIGVYSTTFAVLIPIAMINMVLILLAATRLSLQGNRSARIFLLAWTLLILSAFAYYARVLDLLPSTWLTENALNIGSLVEMLVLALALADRIKQLERQQLEDKTSLIRRERELKEELQKQVDQQTRELREVNRRLAQDSVTDSLTGLLNRRTFLESLGNQLKHGNRTGCKTALIVLDIDHFKKVNDLYGHPEGDRVLQQVATLIRKHWQRTTDQLYRLGGEEFGIVVSKTPAAYLRDKLSSLSSSLSESLTGPAGERGLTVSAGVAIIPPDEQLSAEQVYSLADKALYESKVAGRNTCRFILPGQDSLTEAEVPADF</sequence>
<feature type="transmembrane region" description="Helical" evidence="6">
    <location>
        <begin position="262"/>
        <end position="282"/>
    </location>
</feature>
<feature type="region of interest" description="Disordered" evidence="5">
    <location>
        <begin position="1"/>
        <end position="32"/>
    </location>
</feature>
<comment type="cofactor">
    <cofactor evidence="1">
        <name>Mg(2+)</name>
        <dbReference type="ChEBI" id="CHEBI:18420"/>
    </cofactor>
</comment>
<dbReference type="SUPFAM" id="SSF55073">
    <property type="entry name" value="Nucleotide cyclase"/>
    <property type="match status" value="1"/>
</dbReference>
<feature type="transmembrane region" description="Helical" evidence="6">
    <location>
        <begin position="327"/>
        <end position="347"/>
    </location>
</feature>